<reference evidence="1 2" key="1">
    <citation type="submission" date="2017-09" db="EMBL/GenBank/DDBJ databases">
        <title>Bacterial strain isolated from the female urinary microbiota.</title>
        <authorList>
            <person name="Thomas-White K."/>
            <person name="Kumar N."/>
            <person name="Forster S."/>
            <person name="Putonti C."/>
            <person name="Lawley T."/>
            <person name="Wolfe A.J."/>
        </authorList>
    </citation>
    <scope>NUCLEOTIDE SEQUENCE [LARGE SCALE GENOMIC DNA]</scope>
    <source>
        <strain evidence="1 2">UMB0818</strain>
    </source>
</reference>
<evidence type="ECO:0000313" key="1">
    <source>
        <dbReference type="EMBL" id="PMC08416.1"/>
    </source>
</evidence>
<accession>A0A2N6Q435</accession>
<name>A0A2N6Q435_9BACT</name>
<dbReference type="Proteomes" id="UP000235661">
    <property type="component" value="Unassembled WGS sequence"/>
</dbReference>
<dbReference type="EMBL" id="PNGI01000022">
    <property type="protein sequence ID" value="PMC08416.1"/>
    <property type="molecule type" value="Genomic_DNA"/>
</dbReference>
<dbReference type="AlphaFoldDB" id="A0A2N6Q435"/>
<protein>
    <submittedName>
        <fullName evidence="1">Uncharacterized protein</fullName>
    </submittedName>
</protein>
<proteinExistence type="predicted"/>
<organism evidence="1 2">
    <name type="scientific">Hoylesella timonensis</name>
    <dbReference type="NCBI Taxonomy" id="386414"/>
    <lineage>
        <taxon>Bacteria</taxon>
        <taxon>Pseudomonadati</taxon>
        <taxon>Bacteroidota</taxon>
        <taxon>Bacteroidia</taxon>
        <taxon>Bacteroidales</taxon>
        <taxon>Prevotellaceae</taxon>
        <taxon>Hoylesella</taxon>
    </lineage>
</organism>
<sequence>MATNTYAERGAKVGNVTMGMDYEQALDSIRTEFGKPNMVNQDTIMFRNLSYRGFVFDKVLFKFKAAKFNEARFFIYAKNKAAAVKDLGRLSEAFKKNYSLAEDYEDGLYFYKGGISPKGIGHLFTISVAKRQGNWNTELTFGPF</sequence>
<gene>
    <name evidence="1" type="ORF">CJ232_09250</name>
</gene>
<evidence type="ECO:0000313" key="2">
    <source>
        <dbReference type="Proteomes" id="UP000235661"/>
    </source>
</evidence>
<comment type="caution">
    <text evidence="1">The sequence shown here is derived from an EMBL/GenBank/DDBJ whole genome shotgun (WGS) entry which is preliminary data.</text>
</comment>